<dbReference type="OrthoDB" id="9768066at2"/>
<feature type="region of interest" description="Disordered" evidence="1">
    <location>
        <begin position="132"/>
        <end position="159"/>
    </location>
</feature>
<organism evidence="2 3">
    <name type="scientific">Auraticoccus monumenti</name>
    <dbReference type="NCBI Taxonomy" id="675864"/>
    <lineage>
        <taxon>Bacteria</taxon>
        <taxon>Bacillati</taxon>
        <taxon>Actinomycetota</taxon>
        <taxon>Actinomycetes</taxon>
        <taxon>Propionibacteriales</taxon>
        <taxon>Propionibacteriaceae</taxon>
        <taxon>Auraticoccus</taxon>
    </lineage>
</organism>
<name>A0A1G7ESH8_9ACTN</name>
<keyword evidence="3" id="KW-1185">Reference proteome</keyword>
<accession>A0A1G7ESH8</accession>
<evidence type="ECO:0000313" key="2">
    <source>
        <dbReference type="EMBL" id="SDE66446.1"/>
    </source>
</evidence>
<reference evidence="2 3" key="1">
    <citation type="submission" date="2016-10" db="EMBL/GenBank/DDBJ databases">
        <authorList>
            <person name="de Groot N.N."/>
        </authorList>
    </citation>
    <scope>NUCLEOTIDE SEQUENCE [LARGE SCALE GENOMIC DNA]</scope>
    <source>
        <strain evidence="2 3">MON 2.2</strain>
    </source>
</reference>
<dbReference type="Proteomes" id="UP000198546">
    <property type="component" value="Chromosome i"/>
</dbReference>
<dbReference type="InterPro" id="IPR050458">
    <property type="entry name" value="LolB"/>
</dbReference>
<dbReference type="RefSeq" id="WP_090595954.1">
    <property type="nucleotide sequence ID" value="NZ_LT629688.1"/>
</dbReference>
<dbReference type="EMBL" id="LT629688">
    <property type="protein sequence ID" value="SDE66446.1"/>
    <property type="molecule type" value="Genomic_DNA"/>
</dbReference>
<dbReference type="STRING" id="675864.SAMN04489747_4028"/>
<protein>
    <submittedName>
        <fullName evidence="2">Uncharacterized protein</fullName>
    </submittedName>
</protein>
<gene>
    <name evidence="2" type="ORF">SAMN04489747_4028</name>
</gene>
<feature type="compositionally biased region" description="Acidic residues" evidence="1">
    <location>
        <begin position="134"/>
        <end position="147"/>
    </location>
</feature>
<dbReference type="PANTHER" id="PTHR30634">
    <property type="entry name" value="OUTER MEMBRANE LOLAB LIPOPROTEIN INSERTION APPARATUS"/>
    <property type="match status" value="1"/>
</dbReference>
<evidence type="ECO:0000256" key="1">
    <source>
        <dbReference type="SAM" id="MobiDB-lite"/>
    </source>
</evidence>
<dbReference type="PANTHER" id="PTHR30634:SF14">
    <property type="match status" value="1"/>
</dbReference>
<dbReference type="Pfam" id="PF18934">
    <property type="entry name" value="DUF5682"/>
    <property type="match status" value="1"/>
</dbReference>
<dbReference type="InterPro" id="IPR043737">
    <property type="entry name" value="DUF5682"/>
</dbReference>
<sequence>MTQLVDDPSTAPPEPPVGPSVTVLGIRHHGPGSARSVLLALEELQPDLVLVEGVPELDAVLPLLGEEGMEPPVAGLVHAVDEPGRALFYPLASFSPEWVALRWALARGVPARHADLAATHVLALERDLDSLLGDGDDEDAEEGDDESSDPRSPERRPATRERIDALAELAAAAGYDDPERWWEDAVEHRSTSSLQRFATVAEAMAAVREGRDPVAPAVGPDTDAWTLTNARREAAMRQAVRAGWKAGHTRIAFVCGAYHAPAVDPTGRPAAADNRLLTKLAKVKVAATWVPWTTGRLSRASGYGAGVTSPGWYQHLFEHWQSGPSGEGADLASTSWLVRTARALREENLDASPASVLEATRLAETLAVVRGRPSVGLEELLEATQAVLCEGSPVPLRLVADRLVVGHQLGQVPEGTPMAPVAEDLARQQRSLRLKVSAEEKVVELDLRREAGRARSVLFHRLRALDVDWATPLETGGTLGTFKEVWSLRWRPELSVTLVEAGLHGTTVEDAAAGRLAELAREADGLGELAVLIERCLLAELGEALQTVVARVDEQAAHGSDVLALLTSVAPMARTRRYGDVRAVDTGRVGEVLLTVVRRASVGLRAACSSLDDDAAARMRTAIESAHDGIALLDDEKLSGPWRQALQQVAADDALHGSVGGRANRMLLDAGGLPAEEVARRLSRRLSTGADPVSAAGFLDGLLAGDALLLVHEPTLLRLVDGWLAEVGANTFDALLPLLRRTFADFAPAERRTIGQQLTTQDGPEVEAETIDAVRADPAVRALARLMGLSGRGSA</sequence>
<feature type="compositionally biased region" description="Basic and acidic residues" evidence="1">
    <location>
        <begin position="148"/>
        <end position="159"/>
    </location>
</feature>
<proteinExistence type="predicted"/>
<dbReference type="AlphaFoldDB" id="A0A1G7ESH8"/>
<evidence type="ECO:0000313" key="3">
    <source>
        <dbReference type="Proteomes" id="UP000198546"/>
    </source>
</evidence>
<feature type="region of interest" description="Disordered" evidence="1">
    <location>
        <begin position="1"/>
        <end position="20"/>
    </location>
</feature>